<evidence type="ECO:0000313" key="2">
    <source>
        <dbReference type="EMBL" id="CAE6853507.1"/>
    </source>
</evidence>
<reference evidence="2 3" key="1">
    <citation type="submission" date="2021-02" db="EMBL/GenBank/DDBJ databases">
        <authorList>
            <person name="Vanwijnsberghe S."/>
        </authorList>
    </citation>
    <scope>NUCLEOTIDE SEQUENCE [LARGE SCALE GENOMIC DNA]</scope>
    <source>
        <strain evidence="2 3">R-69658</strain>
    </source>
</reference>
<dbReference type="InterPro" id="IPR044862">
    <property type="entry name" value="Pro_4_hyd_alph_FE2OG_OXY"/>
</dbReference>
<protein>
    <recommendedName>
        <fullName evidence="1">Prolyl 4-hydroxylase alpha subunit Fe(2+) 2OG dioxygenase domain-containing protein</fullName>
    </recommendedName>
</protein>
<feature type="domain" description="Prolyl 4-hydroxylase alpha subunit Fe(2+) 2OG dioxygenase" evidence="1">
    <location>
        <begin position="118"/>
        <end position="218"/>
    </location>
</feature>
<dbReference type="EMBL" id="CAJNAU010000128">
    <property type="protein sequence ID" value="CAE6853507.1"/>
    <property type="molecule type" value="Genomic_DNA"/>
</dbReference>
<accession>A0ABN7NBI3</accession>
<organism evidence="2 3">
    <name type="scientific">Paraburkholderia aspalathi</name>
    <dbReference type="NCBI Taxonomy" id="1324617"/>
    <lineage>
        <taxon>Bacteria</taxon>
        <taxon>Pseudomonadati</taxon>
        <taxon>Pseudomonadota</taxon>
        <taxon>Betaproteobacteria</taxon>
        <taxon>Burkholderiales</taxon>
        <taxon>Burkholderiaceae</taxon>
        <taxon>Paraburkholderia</taxon>
    </lineage>
</organism>
<evidence type="ECO:0000259" key="1">
    <source>
        <dbReference type="Pfam" id="PF13640"/>
    </source>
</evidence>
<comment type="caution">
    <text evidence="2">The sequence shown here is derived from an EMBL/GenBank/DDBJ whole genome shotgun (WGS) entry which is preliminary data.</text>
</comment>
<proteinExistence type="predicted"/>
<name>A0ABN7NBI3_9BURK</name>
<evidence type="ECO:0000313" key="3">
    <source>
        <dbReference type="Proteomes" id="UP000674425"/>
    </source>
</evidence>
<dbReference type="Proteomes" id="UP000674425">
    <property type="component" value="Unassembled WGS sequence"/>
</dbReference>
<dbReference type="RefSeq" id="WP_200622235.1">
    <property type="nucleotide sequence ID" value="NZ_CAJNAU010000128.1"/>
</dbReference>
<keyword evidence="3" id="KW-1185">Reference proteome</keyword>
<sequence length="237" mass="27164">MRGWSWPEELTTLRKRFLTAEPYPHLVLDGVFAAEALIEVFLEVPIAASSLWTTWGSGWQESNGDRNQKRGISSLYLLGERTSKFLQQLNSKDFLADVRQLTDEPALAADATFNGGGLHCTGRGGRLRIHVDMVRHPRPDRFDQAVNLIVFINPIWLPEYRGQLELWSRNASHRCVSIEPLFNRLVLFRSDRETYHGHPEALQCPEGVFRTSIATYYYVPRILDKPPKTLNEIGWSD</sequence>
<dbReference type="Pfam" id="PF13640">
    <property type="entry name" value="2OG-FeII_Oxy_3"/>
    <property type="match status" value="1"/>
</dbReference>
<gene>
    <name evidence="2" type="ORF">R69658_07278</name>
</gene>
<dbReference type="Gene3D" id="2.60.120.620">
    <property type="entry name" value="q2cbj1_9rhob like domain"/>
    <property type="match status" value="1"/>
</dbReference>